<protein>
    <submittedName>
        <fullName evidence="2">Uncharacterized protein</fullName>
    </submittedName>
</protein>
<dbReference type="VEuPathDB" id="VectorBase:AALB20_034644"/>
<reference evidence="2 3" key="1">
    <citation type="journal article" date="2017" name="G3 (Bethesda)">
        <title>The Physical Genome Mapping of Anopheles albimanus Corrected Scaffold Misassemblies and Identified Interarm Rearrangements in Genus Anopheles.</title>
        <authorList>
            <person name="Artemov G.N."/>
            <person name="Peery A.N."/>
            <person name="Jiang X."/>
            <person name="Tu Z."/>
            <person name="Stegniy V.N."/>
            <person name="Sharakhova M.V."/>
            <person name="Sharakhov I.V."/>
        </authorList>
    </citation>
    <scope>NUCLEOTIDE SEQUENCE [LARGE SCALE GENOMIC DNA]</scope>
    <source>
        <strain evidence="2 3">ALBI9_A</strain>
    </source>
</reference>
<organism evidence="2 3">
    <name type="scientific">Anopheles albimanus</name>
    <name type="common">New world malaria mosquito</name>
    <dbReference type="NCBI Taxonomy" id="7167"/>
    <lineage>
        <taxon>Eukaryota</taxon>
        <taxon>Metazoa</taxon>
        <taxon>Ecdysozoa</taxon>
        <taxon>Arthropoda</taxon>
        <taxon>Hexapoda</taxon>
        <taxon>Insecta</taxon>
        <taxon>Pterygota</taxon>
        <taxon>Neoptera</taxon>
        <taxon>Endopterygota</taxon>
        <taxon>Diptera</taxon>
        <taxon>Nematocera</taxon>
        <taxon>Culicoidea</taxon>
        <taxon>Culicidae</taxon>
        <taxon>Anophelinae</taxon>
        <taxon>Anopheles</taxon>
    </lineage>
</organism>
<evidence type="ECO:0000313" key="3">
    <source>
        <dbReference type="Proteomes" id="UP000069272"/>
    </source>
</evidence>
<proteinExistence type="predicted"/>
<name>A0A182FB26_ANOAL</name>
<feature type="compositionally biased region" description="Polar residues" evidence="1">
    <location>
        <begin position="56"/>
        <end position="78"/>
    </location>
</feature>
<evidence type="ECO:0000313" key="2">
    <source>
        <dbReference type="EnsemblMetazoa" id="AALB003706-PA"/>
    </source>
</evidence>
<feature type="region of interest" description="Disordered" evidence="1">
    <location>
        <begin position="1"/>
        <end position="95"/>
    </location>
</feature>
<dbReference type="AlphaFoldDB" id="A0A182FB26"/>
<feature type="compositionally biased region" description="Polar residues" evidence="1">
    <location>
        <begin position="7"/>
        <end position="17"/>
    </location>
</feature>
<dbReference type="STRING" id="7167.A0A182FB26"/>
<dbReference type="VEuPathDB" id="VectorBase:AALB003706"/>
<sequence>MYDAVQGGTNPTSSGQFPSDIYEVSMDKGNGMGGGTGATQSGGPFTEPVSAILAPSSITHRTSPQLNLRSKELNPSTHDTGKDTQLLVEEDKSEC</sequence>
<dbReference type="EnsemblMetazoa" id="AALB003706-RA">
    <property type="protein sequence ID" value="AALB003706-PA"/>
    <property type="gene ID" value="AALB003706"/>
</dbReference>
<reference evidence="2" key="2">
    <citation type="submission" date="2022-08" db="UniProtKB">
        <authorList>
            <consortium name="EnsemblMetazoa"/>
        </authorList>
    </citation>
    <scope>IDENTIFICATION</scope>
    <source>
        <strain evidence="2">STECLA/ALBI9_A</strain>
    </source>
</reference>
<keyword evidence="3" id="KW-1185">Reference proteome</keyword>
<dbReference type="Proteomes" id="UP000069272">
    <property type="component" value="Chromosome X"/>
</dbReference>
<evidence type="ECO:0000256" key="1">
    <source>
        <dbReference type="SAM" id="MobiDB-lite"/>
    </source>
</evidence>
<accession>A0A182FB26</accession>